<keyword evidence="2" id="KW-1185">Reference proteome</keyword>
<gene>
    <name evidence="1" type="ORF">L2E82_24799</name>
</gene>
<organism evidence="1 2">
    <name type="scientific">Cichorium intybus</name>
    <name type="common">Chicory</name>
    <dbReference type="NCBI Taxonomy" id="13427"/>
    <lineage>
        <taxon>Eukaryota</taxon>
        <taxon>Viridiplantae</taxon>
        <taxon>Streptophyta</taxon>
        <taxon>Embryophyta</taxon>
        <taxon>Tracheophyta</taxon>
        <taxon>Spermatophyta</taxon>
        <taxon>Magnoliopsida</taxon>
        <taxon>eudicotyledons</taxon>
        <taxon>Gunneridae</taxon>
        <taxon>Pentapetalae</taxon>
        <taxon>asterids</taxon>
        <taxon>campanulids</taxon>
        <taxon>Asterales</taxon>
        <taxon>Asteraceae</taxon>
        <taxon>Cichorioideae</taxon>
        <taxon>Cichorieae</taxon>
        <taxon>Cichoriinae</taxon>
        <taxon>Cichorium</taxon>
    </lineage>
</organism>
<protein>
    <submittedName>
        <fullName evidence="1">Uncharacterized protein</fullName>
    </submittedName>
</protein>
<comment type="caution">
    <text evidence="1">The sequence shown here is derived from an EMBL/GenBank/DDBJ whole genome shotgun (WGS) entry which is preliminary data.</text>
</comment>
<reference evidence="2" key="1">
    <citation type="journal article" date="2022" name="Mol. Ecol. Resour.">
        <title>The genomes of chicory, endive, great burdock and yacon provide insights into Asteraceae palaeo-polyploidization history and plant inulin production.</title>
        <authorList>
            <person name="Fan W."/>
            <person name="Wang S."/>
            <person name="Wang H."/>
            <person name="Wang A."/>
            <person name="Jiang F."/>
            <person name="Liu H."/>
            <person name="Zhao H."/>
            <person name="Xu D."/>
            <person name="Zhang Y."/>
        </authorList>
    </citation>
    <scope>NUCLEOTIDE SEQUENCE [LARGE SCALE GENOMIC DNA]</scope>
    <source>
        <strain evidence="2">cv. Punajuju</strain>
    </source>
</reference>
<evidence type="ECO:0000313" key="1">
    <source>
        <dbReference type="EMBL" id="KAI3752762.1"/>
    </source>
</evidence>
<dbReference type="Proteomes" id="UP001055811">
    <property type="component" value="Linkage Group LG04"/>
</dbReference>
<dbReference type="EMBL" id="CM042012">
    <property type="protein sequence ID" value="KAI3752762.1"/>
    <property type="molecule type" value="Genomic_DNA"/>
</dbReference>
<sequence length="156" mass="17286">MFSLTLRLKMSTLEDPLGLDKLTSLSTIDLSRRFSSKRCSTSGEETIFKGMPKYVKTVEVGPRDRLQNEKNMVPTSVKIELIHRVLSCGLSVVEAISFVSLKWVTQPLLKIEISDPALQAAVIRDALVGRVNKRGIAIEAWQQAVTAVEISMDKLG</sequence>
<name>A0ACB9E1R7_CICIN</name>
<accession>A0ACB9E1R7</accession>
<evidence type="ECO:0000313" key="2">
    <source>
        <dbReference type="Proteomes" id="UP001055811"/>
    </source>
</evidence>
<proteinExistence type="predicted"/>
<reference evidence="1 2" key="2">
    <citation type="journal article" date="2022" name="Mol. Ecol. Resour.">
        <title>The genomes of chicory, endive, great burdock and yacon provide insights into Asteraceae paleo-polyploidization history and plant inulin production.</title>
        <authorList>
            <person name="Fan W."/>
            <person name="Wang S."/>
            <person name="Wang H."/>
            <person name="Wang A."/>
            <person name="Jiang F."/>
            <person name="Liu H."/>
            <person name="Zhao H."/>
            <person name="Xu D."/>
            <person name="Zhang Y."/>
        </authorList>
    </citation>
    <scope>NUCLEOTIDE SEQUENCE [LARGE SCALE GENOMIC DNA]</scope>
    <source>
        <strain evidence="2">cv. Punajuju</strain>
        <tissue evidence="1">Leaves</tissue>
    </source>
</reference>